<evidence type="ECO:0000313" key="9">
    <source>
        <dbReference type="EMBL" id="OES46325.1"/>
    </source>
</evidence>
<sequence length="86" mass="9848">MVVTFFIFLFLFKLPLGEAAGSVIQGRWPIGYIIMMAVWLYKIAVKSGKFDVLRGSIVGISQDQRIQLLLTVKRNERNPSHSFFEL</sequence>
<keyword evidence="5 8" id="KW-0812">Transmembrane</keyword>
<comment type="function">
    <text evidence="8">Uptake of L-lactate across the membrane. Can also transport D-lactate and glycolate.</text>
</comment>
<keyword evidence="4 8" id="KW-1003">Cell membrane</keyword>
<comment type="subcellular location">
    <subcellularLocation>
        <location evidence="1 8">Cell membrane</location>
        <topology evidence="1 8">Multi-pass membrane protein</topology>
    </subcellularLocation>
</comment>
<dbReference type="PANTHER" id="PTHR30003:SF5">
    <property type="entry name" value="L-LACTATE PERMEASE"/>
    <property type="match status" value="1"/>
</dbReference>
<keyword evidence="7 8" id="KW-0472">Membrane</keyword>
<keyword evidence="3 8" id="KW-0813">Transport</keyword>
<keyword evidence="10" id="KW-1185">Reference proteome</keyword>
<gene>
    <name evidence="9" type="ORF">BA724_15030</name>
</gene>
<evidence type="ECO:0000256" key="6">
    <source>
        <dbReference type="ARBA" id="ARBA00022989"/>
    </source>
</evidence>
<dbReference type="STRING" id="1714016.BA724_15030"/>
<evidence type="ECO:0000256" key="4">
    <source>
        <dbReference type="ARBA" id="ARBA00022475"/>
    </source>
</evidence>
<dbReference type="PANTHER" id="PTHR30003">
    <property type="entry name" value="L-LACTATE PERMEASE"/>
    <property type="match status" value="1"/>
</dbReference>
<dbReference type="EMBL" id="MAMP01000003">
    <property type="protein sequence ID" value="OES46325.1"/>
    <property type="molecule type" value="Genomic_DNA"/>
</dbReference>
<evidence type="ECO:0000256" key="5">
    <source>
        <dbReference type="ARBA" id="ARBA00022692"/>
    </source>
</evidence>
<evidence type="ECO:0000256" key="8">
    <source>
        <dbReference type="RuleBase" id="RU365092"/>
    </source>
</evidence>
<feature type="transmembrane region" description="Helical" evidence="8">
    <location>
        <begin position="29"/>
        <end position="45"/>
    </location>
</feature>
<dbReference type="GO" id="GO:0005886">
    <property type="term" value="C:plasma membrane"/>
    <property type="evidence" value="ECO:0007669"/>
    <property type="project" value="UniProtKB-SubCell"/>
</dbReference>
<organism evidence="9 10">
    <name type="scientific">Domibacillus iocasae</name>
    <dbReference type="NCBI Taxonomy" id="1714016"/>
    <lineage>
        <taxon>Bacteria</taxon>
        <taxon>Bacillati</taxon>
        <taxon>Bacillota</taxon>
        <taxon>Bacilli</taxon>
        <taxon>Bacillales</taxon>
        <taxon>Bacillaceae</taxon>
        <taxon>Domibacillus</taxon>
    </lineage>
</organism>
<evidence type="ECO:0000256" key="2">
    <source>
        <dbReference type="ARBA" id="ARBA00010100"/>
    </source>
</evidence>
<dbReference type="Proteomes" id="UP000095658">
    <property type="component" value="Unassembled WGS sequence"/>
</dbReference>
<dbReference type="AlphaFoldDB" id="A0A1E7DTH9"/>
<dbReference type="InterPro" id="IPR003804">
    <property type="entry name" value="Lactate_perm"/>
</dbReference>
<comment type="similarity">
    <text evidence="2 8">Belongs to the lactate permease family.</text>
</comment>
<comment type="caution">
    <text evidence="9">The sequence shown here is derived from an EMBL/GenBank/DDBJ whole genome shotgun (WGS) entry which is preliminary data.</text>
</comment>
<dbReference type="GO" id="GO:0015129">
    <property type="term" value="F:lactate transmembrane transporter activity"/>
    <property type="evidence" value="ECO:0007669"/>
    <property type="project" value="UniProtKB-UniRule"/>
</dbReference>
<keyword evidence="6 8" id="KW-1133">Transmembrane helix</keyword>
<evidence type="ECO:0000313" key="10">
    <source>
        <dbReference type="Proteomes" id="UP000095658"/>
    </source>
</evidence>
<dbReference type="GO" id="GO:0015295">
    <property type="term" value="F:solute:proton symporter activity"/>
    <property type="evidence" value="ECO:0007669"/>
    <property type="project" value="TreeGrafter"/>
</dbReference>
<reference evidence="9 10" key="1">
    <citation type="submission" date="2016-06" db="EMBL/GenBank/DDBJ databases">
        <title>Domibacillus iocasae genome sequencing.</title>
        <authorList>
            <person name="Verma A."/>
            <person name="Pal Y."/>
            <person name="Ojha A.K."/>
            <person name="Krishnamurthi S."/>
        </authorList>
    </citation>
    <scope>NUCLEOTIDE SEQUENCE [LARGE SCALE GENOMIC DNA]</scope>
    <source>
        <strain evidence="9 10">DSM 29979</strain>
    </source>
</reference>
<name>A0A1E7DTH9_9BACI</name>
<accession>A0A1E7DTH9</accession>
<comment type="caution">
    <text evidence="8">Lacks conserved residue(s) required for the propagation of feature annotation.</text>
</comment>
<protein>
    <recommendedName>
        <fullName evidence="8">L-lactate permease</fullName>
    </recommendedName>
</protein>
<evidence type="ECO:0000256" key="7">
    <source>
        <dbReference type="ARBA" id="ARBA00023136"/>
    </source>
</evidence>
<dbReference type="Pfam" id="PF02652">
    <property type="entry name" value="Lactate_perm"/>
    <property type="match status" value="1"/>
</dbReference>
<evidence type="ECO:0000256" key="3">
    <source>
        <dbReference type="ARBA" id="ARBA00022448"/>
    </source>
</evidence>
<evidence type="ECO:0000256" key="1">
    <source>
        <dbReference type="ARBA" id="ARBA00004651"/>
    </source>
</evidence>
<proteinExistence type="inferred from homology"/>